<dbReference type="PANTHER" id="PTHR47018">
    <property type="entry name" value="CXC DOMAIN-CONTAINING PROTEIN-RELATED"/>
    <property type="match status" value="1"/>
</dbReference>
<dbReference type="EMBL" id="JAIWYP010000003">
    <property type="protein sequence ID" value="KAH3857894.1"/>
    <property type="molecule type" value="Genomic_DNA"/>
</dbReference>
<protein>
    <submittedName>
        <fullName evidence="1">Uncharacterized protein</fullName>
    </submittedName>
</protein>
<organism evidence="1 2">
    <name type="scientific">Dreissena polymorpha</name>
    <name type="common">Zebra mussel</name>
    <name type="synonym">Mytilus polymorpha</name>
    <dbReference type="NCBI Taxonomy" id="45954"/>
    <lineage>
        <taxon>Eukaryota</taxon>
        <taxon>Metazoa</taxon>
        <taxon>Spiralia</taxon>
        <taxon>Lophotrochozoa</taxon>
        <taxon>Mollusca</taxon>
        <taxon>Bivalvia</taxon>
        <taxon>Autobranchia</taxon>
        <taxon>Heteroconchia</taxon>
        <taxon>Euheterodonta</taxon>
        <taxon>Imparidentia</taxon>
        <taxon>Neoheterodontei</taxon>
        <taxon>Myida</taxon>
        <taxon>Dreissenoidea</taxon>
        <taxon>Dreissenidae</taxon>
        <taxon>Dreissena</taxon>
    </lineage>
</organism>
<dbReference type="Proteomes" id="UP000828390">
    <property type="component" value="Unassembled WGS sequence"/>
</dbReference>
<dbReference type="AlphaFoldDB" id="A0A9D4R7I3"/>
<reference evidence="1" key="2">
    <citation type="submission" date="2020-11" db="EMBL/GenBank/DDBJ databases">
        <authorList>
            <person name="McCartney M.A."/>
            <person name="Auch B."/>
            <person name="Kono T."/>
            <person name="Mallez S."/>
            <person name="Becker A."/>
            <person name="Gohl D.M."/>
            <person name="Silverstein K.A.T."/>
            <person name="Koren S."/>
            <person name="Bechman K.B."/>
            <person name="Herman A."/>
            <person name="Abrahante J.E."/>
            <person name="Garbe J."/>
        </authorList>
    </citation>
    <scope>NUCLEOTIDE SEQUENCE</scope>
    <source>
        <strain evidence="1">Duluth1</strain>
        <tissue evidence="1">Whole animal</tissue>
    </source>
</reference>
<reference evidence="1" key="1">
    <citation type="journal article" date="2019" name="bioRxiv">
        <title>The Genome of the Zebra Mussel, Dreissena polymorpha: A Resource for Invasive Species Research.</title>
        <authorList>
            <person name="McCartney M.A."/>
            <person name="Auch B."/>
            <person name="Kono T."/>
            <person name="Mallez S."/>
            <person name="Zhang Y."/>
            <person name="Obille A."/>
            <person name="Becker A."/>
            <person name="Abrahante J.E."/>
            <person name="Garbe J."/>
            <person name="Badalamenti J.P."/>
            <person name="Herman A."/>
            <person name="Mangelson H."/>
            <person name="Liachko I."/>
            <person name="Sullivan S."/>
            <person name="Sone E.D."/>
            <person name="Koren S."/>
            <person name="Silverstein K.A.T."/>
            <person name="Beckman K.B."/>
            <person name="Gohl D.M."/>
        </authorList>
    </citation>
    <scope>NUCLEOTIDE SEQUENCE</scope>
    <source>
        <strain evidence="1">Duluth1</strain>
        <tissue evidence="1">Whole animal</tissue>
    </source>
</reference>
<comment type="caution">
    <text evidence="1">The sequence shown here is derived from an EMBL/GenBank/DDBJ whole genome shotgun (WGS) entry which is preliminary data.</text>
</comment>
<name>A0A9D4R7I3_DREPO</name>
<accession>A0A9D4R7I3</accession>
<evidence type="ECO:0000313" key="1">
    <source>
        <dbReference type="EMBL" id="KAH3857894.1"/>
    </source>
</evidence>
<keyword evidence="2" id="KW-1185">Reference proteome</keyword>
<proteinExistence type="predicted"/>
<gene>
    <name evidence="1" type="ORF">DPMN_100510</name>
</gene>
<sequence length="58" mass="6844">MLPWLMVYDYTNFARWGPVYLADIKALEYAAPEVFKEFIEGHFVVRLKEKAFNGVPVY</sequence>
<evidence type="ECO:0000313" key="2">
    <source>
        <dbReference type="Proteomes" id="UP000828390"/>
    </source>
</evidence>